<evidence type="ECO:0000313" key="3">
    <source>
        <dbReference type="Proteomes" id="UP001597295"/>
    </source>
</evidence>
<dbReference type="EMBL" id="JBHUIP010000003">
    <property type="protein sequence ID" value="MFD2261644.1"/>
    <property type="molecule type" value="Genomic_DNA"/>
</dbReference>
<sequence>MSMIRALLAALLLIATPAMAAQTYVTGVEDVPLAPGLLAVDGGTSFDSPQGRIVVAFAKGPVTEAAVLAFYAVSLPQLGWKRSEASAFKREGETLRLDFGGSPQALTVRFTIAPAP</sequence>
<feature type="signal peptide" evidence="1">
    <location>
        <begin position="1"/>
        <end position="20"/>
    </location>
</feature>
<dbReference type="Proteomes" id="UP001597295">
    <property type="component" value="Unassembled WGS sequence"/>
</dbReference>
<dbReference type="RefSeq" id="WP_379874560.1">
    <property type="nucleotide sequence ID" value="NZ_JBHUIP010000003.1"/>
</dbReference>
<keyword evidence="1" id="KW-0732">Signal</keyword>
<feature type="chain" id="PRO_5047344802" evidence="1">
    <location>
        <begin position="21"/>
        <end position="116"/>
    </location>
</feature>
<protein>
    <submittedName>
        <fullName evidence="2">Uncharacterized protein</fullName>
    </submittedName>
</protein>
<comment type="caution">
    <text evidence="2">The sequence shown here is derived from an EMBL/GenBank/DDBJ whole genome shotgun (WGS) entry which is preliminary data.</text>
</comment>
<evidence type="ECO:0000313" key="2">
    <source>
        <dbReference type="EMBL" id="MFD2261644.1"/>
    </source>
</evidence>
<keyword evidence="3" id="KW-1185">Reference proteome</keyword>
<proteinExistence type="predicted"/>
<evidence type="ECO:0000256" key="1">
    <source>
        <dbReference type="SAM" id="SignalP"/>
    </source>
</evidence>
<accession>A0ABW5DNX7</accession>
<name>A0ABW5DNX7_9PROT</name>
<reference evidence="3" key="1">
    <citation type="journal article" date="2019" name="Int. J. Syst. Evol. Microbiol.">
        <title>The Global Catalogue of Microorganisms (GCM) 10K type strain sequencing project: providing services to taxonomists for standard genome sequencing and annotation.</title>
        <authorList>
            <consortium name="The Broad Institute Genomics Platform"/>
            <consortium name="The Broad Institute Genome Sequencing Center for Infectious Disease"/>
            <person name="Wu L."/>
            <person name="Ma J."/>
        </authorList>
    </citation>
    <scope>NUCLEOTIDE SEQUENCE [LARGE SCALE GENOMIC DNA]</scope>
    <source>
        <strain evidence="3">CGMCC 1.19062</strain>
    </source>
</reference>
<organism evidence="2 3">
    <name type="scientific">Lacibacterium aquatile</name>
    <dbReference type="NCBI Taxonomy" id="1168082"/>
    <lineage>
        <taxon>Bacteria</taxon>
        <taxon>Pseudomonadati</taxon>
        <taxon>Pseudomonadota</taxon>
        <taxon>Alphaproteobacteria</taxon>
        <taxon>Rhodospirillales</taxon>
        <taxon>Rhodospirillaceae</taxon>
    </lineage>
</organism>
<gene>
    <name evidence="2" type="ORF">ACFSM5_02015</name>
</gene>